<feature type="transmembrane region" description="Helical" evidence="4">
    <location>
        <begin position="69"/>
        <end position="91"/>
    </location>
</feature>
<accession>A0A6C0FB28</accession>
<keyword evidence="3 4" id="KW-0472">Membrane</keyword>
<name>A0A6C0FB28_9ZZZZ</name>
<dbReference type="InterPro" id="IPR023395">
    <property type="entry name" value="MCP_dom_sf"/>
</dbReference>
<reference evidence="5" key="1">
    <citation type="journal article" date="2020" name="Nature">
        <title>Giant virus diversity and host interactions through global metagenomics.</title>
        <authorList>
            <person name="Schulz F."/>
            <person name="Roux S."/>
            <person name="Paez-Espino D."/>
            <person name="Jungbluth S."/>
            <person name="Walsh D.A."/>
            <person name="Denef V.J."/>
            <person name="McMahon K.D."/>
            <person name="Konstantinidis K.T."/>
            <person name="Eloe-Fadrosh E.A."/>
            <person name="Kyrpides N.C."/>
            <person name="Woyke T."/>
        </authorList>
    </citation>
    <scope>NUCLEOTIDE SEQUENCE</scope>
    <source>
        <strain evidence="5">GVMAG-S-ERX556101-89</strain>
    </source>
</reference>
<feature type="transmembrane region" description="Helical" evidence="4">
    <location>
        <begin position="97"/>
        <end position="115"/>
    </location>
</feature>
<evidence type="ECO:0000256" key="4">
    <source>
        <dbReference type="SAM" id="Phobius"/>
    </source>
</evidence>
<proteinExistence type="predicted"/>
<evidence type="ECO:0000256" key="2">
    <source>
        <dbReference type="ARBA" id="ARBA00022692"/>
    </source>
</evidence>
<organism evidence="5">
    <name type="scientific">viral metagenome</name>
    <dbReference type="NCBI Taxonomy" id="1070528"/>
    <lineage>
        <taxon>unclassified sequences</taxon>
        <taxon>metagenomes</taxon>
        <taxon>organismal metagenomes</taxon>
    </lineage>
</organism>
<comment type="subcellular location">
    <subcellularLocation>
        <location evidence="1">Membrane</location>
    </subcellularLocation>
</comment>
<protein>
    <submittedName>
        <fullName evidence="5">Uncharacterized protein</fullName>
    </submittedName>
</protein>
<evidence type="ECO:0000313" key="5">
    <source>
        <dbReference type="EMBL" id="QHT38264.1"/>
    </source>
</evidence>
<dbReference type="AlphaFoldDB" id="A0A6C0FB28"/>
<evidence type="ECO:0000256" key="1">
    <source>
        <dbReference type="ARBA" id="ARBA00004370"/>
    </source>
</evidence>
<dbReference type="GO" id="GO:0016020">
    <property type="term" value="C:membrane"/>
    <property type="evidence" value="ECO:0007669"/>
    <property type="project" value="UniProtKB-SubCell"/>
</dbReference>
<keyword evidence="4" id="KW-1133">Transmembrane helix</keyword>
<dbReference type="SUPFAM" id="SSF103506">
    <property type="entry name" value="Mitochondrial carrier"/>
    <property type="match status" value="1"/>
</dbReference>
<dbReference type="EMBL" id="MN738829">
    <property type="protein sequence ID" value="QHT38264.1"/>
    <property type="molecule type" value="Genomic_DNA"/>
</dbReference>
<evidence type="ECO:0000256" key="3">
    <source>
        <dbReference type="ARBA" id="ARBA00023136"/>
    </source>
</evidence>
<keyword evidence="2 4" id="KW-0812">Transmembrane</keyword>
<sequence>MAGIQAPLIFSSFTNGLRFHIYNIFKTYSFVFALVLAGSVSGILEFPYQSIKLKLQVGKKLVSGGQSIIFFKELFGTIIHFSVFNLLINEYSNDLEIAFYGGLSAVIGMTIVYPYDTIFINYKLNNVDAFLTLKNHGIWKGYIFNLLKTFVGYGVTMFLQSKID</sequence>
<feature type="transmembrane region" description="Helical" evidence="4">
    <location>
        <begin position="27"/>
        <end position="48"/>
    </location>
</feature>